<organism evidence="1 2">
    <name type="scientific">Staurois parvus</name>
    <dbReference type="NCBI Taxonomy" id="386267"/>
    <lineage>
        <taxon>Eukaryota</taxon>
        <taxon>Metazoa</taxon>
        <taxon>Chordata</taxon>
        <taxon>Craniata</taxon>
        <taxon>Vertebrata</taxon>
        <taxon>Euteleostomi</taxon>
        <taxon>Amphibia</taxon>
        <taxon>Batrachia</taxon>
        <taxon>Anura</taxon>
        <taxon>Neobatrachia</taxon>
        <taxon>Ranoidea</taxon>
        <taxon>Ranidae</taxon>
        <taxon>Staurois</taxon>
    </lineage>
</organism>
<protein>
    <recommendedName>
        <fullName evidence="3">Secreted protein</fullName>
    </recommendedName>
</protein>
<gene>
    <name evidence="1" type="ORF">SPARVUS_LOCUS917436</name>
</gene>
<keyword evidence="2" id="KW-1185">Reference proteome</keyword>
<evidence type="ECO:0000313" key="2">
    <source>
        <dbReference type="Proteomes" id="UP001162483"/>
    </source>
</evidence>
<comment type="caution">
    <text evidence="1">The sequence shown here is derived from an EMBL/GenBank/DDBJ whole genome shotgun (WGS) entry which is preliminary data.</text>
</comment>
<dbReference type="Proteomes" id="UP001162483">
    <property type="component" value="Unassembled WGS sequence"/>
</dbReference>
<feature type="non-terminal residue" evidence="1">
    <location>
        <position position="72"/>
    </location>
</feature>
<accession>A0ABN9ANJ1</accession>
<dbReference type="EMBL" id="CATNWA010000283">
    <property type="protein sequence ID" value="CAI9535810.1"/>
    <property type="molecule type" value="Genomic_DNA"/>
</dbReference>
<evidence type="ECO:0008006" key="3">
    <source>
        <dbReference type="Google" id="ProtNLM"/>
    </source>
</evidence>
<proteinExistence type="predicted"/>
<evidence type="ECO:0000313" key="1">
    <source>
        <dbReference type="EMBL" id="CAI9535810.1"/>
    </source>
</evidence>
<name>A0ABN9ANJ1_9NEOB</name>
<reference evidence="1" key="1">
    <citation type="submission" date="2023-05" db="EMBL/GenBank/DDBJ databases">
        <authorList>
            <person name="Stuckert A."/>
        </authorList>
    </citation>
    <scope>NUCLEOTIDE SEQUENCE</scope>
</reference>
<sequence length="72" mass="7850">MCGPLSVMAQTLMTFGCRWSPGAPSDTAVFVLGACSAARSQHKDRYANMRPQRKKAHFREAAYLFDGGVKGL</sequence>